<feature type="domain" description="NACHT" evidence="1">
    <location>
        <begin position="123"/>
        <end position="246"/>
    </location>
</feature>
<dbReference type="InterPro" id="IPR054501">
    <property type="entry name" value="NCH2"/>
</dbReference>
<evidence type="ECO:0000313" key="3">
    <source>
        <dbReference type="Proteomes" id="UP000729701"/>
    </source>
</evidence>
<dbReference type="Pfam" id="PF05729">
    <property type="entry name" value="NACHT"/>
    <property type="match status" value="1"/>
</dbReference>
<gene>
    <name evidence="2" type="ORF">KME60_00320</name>
</gene>
<reference evidence="2" key="2">
    <citation type="journal article" date="2022" name="Microbiol. Resour. Announc.">
        <title>Metagenome Sequencing to Explore Phylogenomics of Terrestrial Cyanobacteria.</title>
        <authorList>
            <person name="Ward R.D."/>
            <person name="Stajich J.E."/>
            <person name="Johansen J.R."/>
            <person name="Huntemann M."/>
            <person name="Clum A."/>
            <person name="Foster B."/>
            <person name="Foster B."/>
            <person name="Roux S."/>
            <person name="Palaniappan K."/>
            <person name="Varghese N."/>
            <person name="Mukherjee S."/>
            <person name="Reddy T.B.K."/>
            <person name="Daum C."/>
            <person name="Copeland A."/>
            <person name="Chen I.A."/>
            <person name="Ivanova N.N."/>
            <person name="Kyrpides N.C."/>
            <person name="Shapiro N."/>
            <person name="Eloe-Fadrosh E.A."/>
            <person name="Pietrasiak N."/>
        </authorList>
    </citation>
    <scope>NUCLEOTIDE SEQUENCE</scope>
    <source>
        <strain evidence="2">GSE-NOS-MK-12-04C</strain>
    </source>
</reference>
<evidence type="ECO:0000259" key="1">
    <source>
        <dbReference type="PROSITE" id="PS50837"/>
    </source>
</evidence>
<dbReference type="PROSITE" id="PS50837">
    <property type="entry name" value="NACHT"/>
    <property type="match status" value="1"/>
</dbReference>
<dbReference type="EMBL" id="JAHHGZ010000001">
    <property type="protein sequence ID" value="MBW4665907.1"/>
    <property type="molecule type" value="Genomic_DNA"/>
</dbReference>
<protein>
    <submittedName>
        <fullName evidence="2">NACHT domain-containing protein</fullName>
    </submittedName>
</protein>
<proteinExistence type="predicted"/>
<dbReference type="Proteomes" id="UP000729701">
    <property type="component" value="Unassembled WGS sequence"/>
</dbReference>
<dbReference type="InterPro" id="IPR007111">
    <property type="entry name" value="NACHT_NTPase"/>
</dbReference>
<evidence type="ECO:0000313" key="2">
    <source>
        <dbReference type="EMBL" id="MBW4665907.1"/>
    </source>
</evidence>
<dbReference type="PANTHER" id="PTHR46844:SF1">
    <property type="entry name" value="SLR5058 PROTEIN"/>
    <property type="match status" value="1"/>
</dbReference>
<accession>A0A951UQQ6</accession>
<name>A0A951UQQ6_9CYAN</name>
<dbReference type="SUPFAM" id="SSF52540">
    <property type="entry name" value="P-loop containing nucleoside triphosphate hydrolases"/>
    <property type="match status" value="1"/>
</dbReference>
<organism evidence="2 3">
    <name type="scientific">Cyanomargarita calcarea GSE-NOS-MK-12-04C</name>
    <dbReference type="NCBI Taxonomy" id="2839659"/>
    <lineage>
        <taxon>Bacteria</taxon>
        <taxon>Bacillati</taxon>
        <taxon>Cyanobacteriota</taxon>
        <taxon>Cyanophyceae</taxon>
        <taxon>Nostocales</taxon>
        <taxon>Cyanomargaritaceae</taxon>
        <taxon>Cyanomargarita</taxon>
    </lineage>
</organism>
<sequence>MTLTELIIGKAIERLAGIFIEKGWKGMAKIGKMLDMKTQQIVFEASRQYIKNYTERHGTLKVLGMREPVALESIYTKVQFLHNNDVRRFESIENLEKAYRESRSFQSQNSPKQDGLAVVNEKQYLMVLGGPGVGKSTFLRKIGLEALKGKKGEYERERIPVFIEIKRINSKDIILKDLLIHEFDICGFPDAESSLNNLLESGQLLILFDGLDEVPSKIVSHAIDAIQNFCDKYHKNHFIISCRTAAYMNNFRRFTDVAMAEFDSVQIKQFIYNWFQSEEDKKLETWQKCWQILHEPTNAGAKELANTPLLLTMLCLVYDHSQHFPNNRSALYRKALRILLEEWAAEKRIMREEIYKGLRTELQEMLLSEIAYTGYQVDQLFFSEDEILSKIRYFLESNLNAPKHIDCKAILQAIAIQQGVLVERAEDVFSFCHLTLQEYLTAQYIIDNSGIEKMVNEHLLDRRWREVFLLVAGLMRGGSDELLLKMEKAAQNQLSSSIAARRIIPLMSWVNAATAGNSQEFSSAAKRATALFLATARDSSFEIATLLSPSLTNVLEMSRISALARAINPNFSRMLHSNRTPIRPATPTRAFTRAINKAIAQELEDFDLFPYINFARLMENLEILKAKAPNIDQSYKAHQGYNSRVSQIWLNALQLNPELTIFSSEESEALENYLYINILTIRCKQASMKISPKTWQEIEARMLLVPVT</sequence>
<dbReference type="Gene3D" id="3.40.50.300">
    <property type="entry name" value="P-loop containing nucleotide triphosphate hydrolases"/>
    <property type="match status" value="1"/>
</dbReference>
<comment type="caution">
    <text evidence="2">The sequence shown here is derived from an EMBL/GenBank/DDBJ whole genome shotgun (WGS) entry which is preliminary data.</text>
</comment>
<dbReference type="InterPro" id="IPR027417">
    <property type="entry name" value="P-loop_NTPase"/>
</dbReference>
<dbReference type="PANTHER" id="PTHR46844">
    <property type="entry name" value="SLR5058 PROTEIN"/>
    <property type="match status" value="1"/>
</dbReference>
<reference evidence="2" key="1">
    <citation type="submission" date="2021-05" db="EMBL/GenBank/DDBJ databases">
        <authorList>
            <person name="Pietrasiak N."/>
            <person name="Ward R."/>
            <person name="Stajich J.E."/>
            <person name="Kurbessoian T."/>
        </authorList>
    </citation>
    <scope>NUCLEOTIDE SEQUENCE</scope>
    <source>
        <strain evidence="2">GSE-NOS-MK-12-04C</strain>
    </source>
</reference>
<dbReference type="Pfam" id="PF22727">
    <property type="entry name" value="NCH2"/>
    <property type="match status" value="1"/>
</dbReference>
<dbReference type="AlphaFoldDB" id="A0A951UQQ6"/>